<geneLocation type="plasmid" evidence="1">
    <name>pRGRH1797</name>
</geneLocation>
<keyword evidence="1" id="KW-0614">Plasmid</keyword>
<dbReference type="EMBL" id="LN854296">
    <property type="protein sequence ID" value="CRY97942.1"/>
    <property type="molecule type" value="Genomic_DNA"/>
</dbReference>
<organism evidence="1">
    <name type="scientific">uncultured prokaryote</name>
    <dbReference type="NCBI Taxonomy" id="198431"/>
    <lineage>
        <taxon>unclassified sequences</taxon>
        <taxon>environmental samples</taxon>
    </lineage>
</organism>
<proteinExistence type="predicted"/>
<reference evidence="1" key="2">
    <citation type="submission" date="2015-07" db="EMBL/GenBank/DDBJ databases">
        <title>Plasmids, circular viruses and viroids from rat gut.</title>
        <authorList>
            <person name="Jorgensen T.J."/>
            <person name="Hansen M.A."/>
            <person name="Xu Z."/>
            <person name="Tabak M.A."/>
            <person name="Sorensen S.J."/>
            <person name="Hansen L.H."/>
        </authorList>
    </citation>
    <scope>NUCLEOTIDE SEQUENCE</scope>
    <source>
        <plasmid evidence="1">pRGRH1797</plasmid>
    </source>
</reference>
<reference evidence="1" key="1">
    <citation type="submission" date="2015-06" db="EMBL/GenBank/DDBJ databases">
        <authorList>
            <person name="Joergensen T."/>
        </authorList>
    </citation>
    <scope>NUCLEOTIDE SEQUENCE</scope>
    <source>
        <plasmid evidence="1">pRGRH1797</plasmid>
    </source>
</reference>
<evidence type="ECO:0000313" key="1">
    <source>
        <dbReference type="EMBL" id="CRY97942.1"/>
    </source>
</evidence>
<name>A0A0H5QQH3_9ZZZZ</name>
<sequence>MSQILAAENKVFSDVDFADMWNLWLSKGHNPAQKLSFFEVKRGEEITFSVGILDYITLENIIFPSEKSYKNNEQAFAAVGRALDKAEKVKNNE</sequence>
<dbReference type="AlphaFoldDB" id="A0A0H5QQH3"/>
<protein>
    <submittedName>
        <fullName evidence="1">Uncharacterized protein</fullName>
    </submittedName>
</protein>
<accession>A0A0H5QQH3</accession>